<evidence type="ECO:0000313" key="1">
    <source>
        <dbReference type="EMBL" id="CAI6357518.1"/>
    </source>
</evidence>
<evidence type="ECO:0000313" key="2">
    <source>
        <dbReference type="Proteomes" id="UP001160148"/>
    </source>
</evidence>
<organism evidence="1 2">
    <name type="scientific">Macrosiphum euphorbiae</name>
    <name type="common">potato aphid</name>
    <dbReference type="NCBI Taxonomy" id="13131"/>
    <lineage>
        <taxon>Eukaryota</taxon>
        <taxon>Metazoa</taxon>
        <taxon>Ecdysozoa</taxon>
        <taxon>Arthropoda</taxon>
        <taxon>Hexapoda</taxon>
        <taxon>Insecta</taxon>
        <taxon>Pterygota</taxon>
        <taxon>Neoptera</taxon>
        <taxon>Paraneoptera</taxon>
        <taxon>Hemiptera</taxon>
        <taxon>Sternorrhyncha</taxon>
        <taxon>Aphidomorpha</taxon>
        <taxon>Aphidoidea</taxon>
        <taxon>Aphididae</taxon>
        <taxon>Macrosiphini</taxon>
        <taxon>Macrosiphum</taxon>
    </lineage>
</organism>
<dbReference type="EMBL" id="CARXXK010000002">
    <property type="protein sequence ID" value="CAI6357518.1"/>
    <property type="molecule type" value="Genomic_DNA"/>
</dbReference>
<comment type="caution">
    <text evidence="1">The sequence shown here is derived from an EMBL/GenBank/DDBJ whole genome shotgun (WGS) entry which is preliminary data.</text>
</comment>
<dbReference type="AlphaFoldDB" id="A0AAV0WNX4"/>
<proteinExistence type="predicted"/>
<dbReference type="Proteomes" id="UP001160148">
    <property type="component" value="Unassembled WGS sequence"/>
</dbReference>
<protein>
    <submittedName>
        <fullName evidence="1">Uncharacterized protein</fullName>
    </submittedName>
</protein>
<accession>A0AAV0WNX4</accession>
<name>A0AAV0WNX4_9HEMI</name>
<keyword evidence="2" id="KW-1185">Reference proteome</keyword>
<sequence length="69" mass="7904">MPFVLGKYFYSSYSGSGGDFRLENKCYGHDPMTVYIGLLAQAFASYKTRNEIKLKSILKEFQLKNLPID</sequence>
<gene>
    <name evidence="1" type="ORF">MEUPH1_LOCUS13138</name>
</gene>
<reference evidence="1 2" key="1">
    <citation type="submission" date="2023-01" db="EMBL/GenBank/DDBJ databases">
        <authorList>
            <person name="Whitehead M."/>
        </authorList>
    </citation>
    <scope>NUCLEOTIDE SEQUENCE [LARGE SCALE GENOMIC DNA]</scope>
</reference>